<protein>
    <submittedName>
        <fullName evidence="1">Prh1</fullName>
    </submittedName>
</protein>
<name>A0A0A9DPA5_ARUDO</name>
<dbReference type="AlphaFoldDB" id="A0A0A9DPA5"/>
<organism evidence="1">
    <name type="scientific">Arundo donax</name>
    <name type="common">Giant reed</name>
    <name type="synonym">Donax arundinaceus</name>
    <dbReference type="NCBI Taxonomy" id="35708"/>
    <lineage>
        <taxon>Eukaryota</taxon>
        <taxon>Viridiplantae</taxon>
        <taxon>Streptophyta</taxon>
        <taxon>Embryophyta</taxon>
        <taxon>Tracheophyta</taxon>
        <taxon>Spermatophyta</taxon>
        <taxon>Magnoliopsida</taxon>
        <taxon>Liliopsida</taxon>
        <taxon>Poales</taxon>
        <taxon>Poaceae</taxon>
        <taxon>PACMAD clade</taxon>
        <taxon>Arundinoideae</taxon>
        <taxon>Arundineae</taxon>
        <taxon>Arundo</taxon>
    </lineage>
</organism>
<proteinExistence type="predicted"/>
<accession>A0A0A9DPA5</accession>
<sequence>MLCCIMDGFARSEQHFLTSRFRNRKEGADYCDHPCSLDGNSVQRHPKGSSYFIGVHLLESFEFRRERHPKVFIHILSYDRRSAQ</sequence>
<dbReference type="EMBL" id="GBRH01207466">
    <property type="protein sequence ID" value="JAD90429.1"/>
    <property type="molecule type" value="Transcribed_RNA"/>
</dbReference>
<reference evidence="1" key="1">
    <citation type="submission" date="2014-09" db="EMBL/GenBank/DDBJ databases">
        <authorList>
            <person name="Magalhaes I.L.F."/>
            <person name="Oliveira U."/>
            <person name="Santos F.R."/>
            <person name="Vidigal T.H.D.A."/>
            <person name="Brescovit A.D."/>
            <person name="Santos A.J."/>
        </authorList>
    </citation>
    <scope>NUCLEOTIDE SEQUENCE</scope>
    <source>
        <tissue evidence="1">Shoot tissue taken approximately 20 cm above the soil surface</tissue>
    </source>
</reference>
<evidence type="ECO:0000313" key="1">
    <source>
        <dbReference type="EMBL" id="JAD90429.1"/>
    </source>
</evidence>
<reference evidence="1" key="2">
    <citation type="journal article" date="2015" name="Data Brief">
        <title>Shoot transcriptome of the giant reed, Arundo donax.</title>
        <authorList>
            <person name="Barrero R.A."/>
            <person name="Guerrero F.D."/>
            <person name="Moolhuijzen P."/>
            <person name="Goolsby J.A."/>
            <person name="Tidwell J."/>
            <person name="Bellgard S.E."/>
            <person name="Bellgard M.I."/>
        </authorList>
    </citation>
    <scope>NUCLEOTIDE SEQUENCE</scope>
    <source>
        <tissue evidence="1">Shoot tissue taken approximately 20 cm above the soil surface</tissue>
    </source>
</reference>